<feature type="region of interest" description="Disordered" evidence="1">
    <location>
        <begin position="26"/>
        <end position="137"/>
    </location>
</feature>
<protein>
    <submittedName>
        <fullName evidence="2">Uncharacterized protein</fullName>
    </submittedName>
</protein>
<name>D8M5S4_BLAHO</name>
<dbReference type="Proteomes" id="UP000008312">
    <property type="component" value="Unassembled WGS sequence"/>
</dbReference>
<feature type="compositionally biased region" description="Polar residues" evidence="1">
    <location>
        <begin position="110"/>
        <end position="120"/>
    </location>
</feature>
<accession>D8M5S4</accession>
<feature type="compositionally biased region" description="Polar residues" evidence="1">
    <location>
        <begin position="32"/>
        <end position="47"/>
    </location>
</feature>
<dbReference type="OrthoDB" id="3258416at2759"/>
<dbReference type="InParanoid" id="D8M5S4"/>
<organism evidence="2">
    <name type="scientific">Blastocystis hominis</name>
    <dbReference type="NCBI Taxonomy" id="12968"/>
    <lineage>
        <taxon>Eukaryota</taxon>
        <taxon>Sar</taxon>
        <taxon>Stramenopiles</taxon>
        <taxon>Bigyra</taxon>
        <taxon>Opalozoa</taxon>
        <taxon>Opalinata</taxon>
        <taxon>Blastocystidae</taxon>
        <taxon>Blastocystis</taxon>
    </lineage>
</organism>
<dbReference type="RefSeq" id="XP_012897571.1">
    <property type="nucleotide sequence ID" value="XM_013042117.1"/>
</dbReference>
<feature type="compositionally biased region" description="Low complexity" evidence="1">
    <location>
        <begin position="260"/>
        <end position="284"/>
    </location>
</feature>
<gene>
    <name evidence="2" type="ORF">GSBLH_T00003385001</name>
</gene>
<evidence type="ECO:0000256" key="1">
    <source>
        <dbReference type="SAM" id="MobiDB-lite"/>
    </source>
</evidence>
<keyword evidence="3" id="KW-1185">Reference proteome</keyword>
<dbReference type="AlphaFoldDB" id="D8M5S4"/>
<evidence type="ECO:0000313" key="2">
    <source>
        <dbReference type="EMBL" id="CBK23523.2"/>
    </source>
</evidence>
<evidence type="ECO:0000313" key="3">
    <source>
        <dbReference type="Proteomes" id="UP000008312"/>
    </source>
</evidence>
<sequence>MVVPRISQVRSENVQDDCWENNHGLAEAVDPESTQELSVLRSPSESLSGRELLSDPNCSSPTPTPRPELSYRSQPALYRSRKRRTIVSSQQVKPFHLGGQRALDKPEPASASSREPTPSLSPVAEREAGDVGESSPCPLERTVIQVDLDLDNPHVPEDNEEAQYRFLRAMEDSINQLRLQSIDAPLVQRLHHDAATEEELLRRSSLVGDIAEVVDNAQRMADVATAKENWSEACVPRRLETESAERERSTEGEQQGERGSASLASSISCASSHSFASAASPVSSGGEETVKRGSMKRSREEDNAGKCTAIKRAGS</sequence>
<feature type="region of interest" description="Disordered" evidence="1">
    <location>
        <begin position="235"/>
        <end position="315"/>
    </location>
</feature>
<dbReference type="GeneID" id="24920487"/>
<dbReference type="EMBL" id="FN668661">
    <property type="protein sequence ID" value="CBK23523.2"/>
    <property type="molecule type" value="Genomic_DNA"/>
</dbReference>
<feature type="compositionally biased region" description="Basic and acidic residues" evidence="1">
    <location>
        <begin position="235"/>
        <end position="251"/>
    </location>
</feature>
<proteinExistence type="predicted"/>
<reference evidence="2" key="1">
    <citation type="submission" date="2010-02" db="EMBL/GenBank/DDBJ databases">
        <title>Sequencing and annotation of the Blastocystis hominis genome.</title>
        <authorList>
            <person name="Wincker P."/>
        </authorList>
    </citation>
    <scope>NUCLEOTIDE SEQUENCE</scope>
    <source>
        <strain evidence="2">Singapore isolate B</strain>
    </source>
</reference>